<accession>A0A139IIB2</accession>
<feature type="region of interest" description="Disordered" evidence="1">
    <location>
        <begin position="53"/>
        <end position="74"/>
    </location>
</feature>
<sequence>MAQGNGLKLRLDVRQRRTGLLSTPHSPGDTTCTPSPASRLQGIQLASMYSESSAGKMGTRSCMPSDRMKVHSPRLPSSPYVIVNLRFRGHYANLQCSCIKLEDFDSYGARRLAGMMMKTLSTRSQQD</sequence>
<evidence type="ECO:0000256" key="1">
    <source>
        <dbReference type="SAM" id="MobiDB-lite"/>
    </source>
</evidence>
<name>A0A139IIB2_9PEZI</name>
<evidence type="ECO:0000313" key="2">
    <source>
        <dbReference type="EMBL" id="KXT14478.1"/>
    </source>
</evidence>
<dbReference type="AlphaFoldDB" id="A0A139IIB2"/>
<reference evidence="2 3" key="1">
    <citation type="submission" date="2015-07" db="EMBL/GenBank/DDBJ databases">
        <title>Comparative genomics of the Sigatoka disease complex on banana suggests a link between parallel evolutionary changes in Pseudocercospora fijiensis and Pseudocercospora eumusae and increased virulence on the banana host.</title>
        <authorList>
            <person name="Chang T.-C."/>
            <person name="Salvucci A."/>
            <person name="Crous P.W."/>
            <person name="Stergiopoulos I."/>
        </authorList>
    </citation>
    <scope>NUCLEOTIDE SEQUENCE [LARGE SCALE GENOMIC DNA]</scope>
    <source>
        <strain evidence="2 3">CBS 116634</strain>
    </source>
</reference>
<comment type="caution">
    <text evidence="2">The sequence shown here is derived from an EMBL/GenBank/DDBJ whole genome shotgun (WGS) entry which is preliminary data.</text>
</comment>
<keyword evidence="3" id="KW-1185">Reference proteome</keyword>
<gene>
    <name evidence="2" type="ORF">AC579_4812</name>
</gene>
<protein>
    <submittedName>
        <fullName evidence="2">Uncharacterized protein</fullName>
    </submittedName>
</protein>
<proteinExistence type="predicted"/>
<dbReference type="EMBL" id="LFZO01000082">
    <property type="protein sequence ID" value="KXT14478.1"/>
    <property type="molecule type" value="Genomic_DNA"/>
</dbReference>
<evidence type="ECO:0000313" key="3">
    <source>
        <dbReference type="Proteomes" id="UP000073492"/>
    </source>
</evidence>
<organism evidence="2 3">
    <name type="scientific">Pseudocercospora musae</name>
    <dbReference type="NCBI Taxonomy" id="113226"/>
    <lineage>
        <taxon>Eukaryota</taxon>
        <taxon>Fungi</taxon>
        <taxon>Dikarya</taxon>
        <taxon>Ascomycota</taxon>
        <taxon>Pezizomycotina</taxon>
        <taxon>Dothideomycetes</taxon>
        <taxon>Dothideomycetidae</taxon>
        <taxon>Mycosphaerellales</taxon>
        <taxon>Mycosphaerellaceae</taxon>
        <taxon>Pseudocercospora</taxon>
    </lineage>
</organism>
<dbReference type="Proteomes" id="UP000073492">
    <property type="component" value="Unassembled WGS sequence"/>
</dbReference>